<dbReference type="InterPro" id="IPR029055">
    <property type="entry name" value="Ntn_hydrolases_N"/>
</dbReference>
<dbReference type="OrthoDB" id="5297205at2"/>
<dbReference type="PANTHER" id="PTHR43881">
    <property type="entry name" value="GAMMA-GLUTAMYLTRANSPEPTIDASE (AFU_ORTHOLOGUE AFUA_4G13580)"/>
    <property type="match status" value="1"/>
</dbReference>
<protein>
    <submittedName>
        <fullName evidence="1">Gamma-glutamyltransferase family protein</fullName>
    </submittedName>
</protein>
<dbReference type="PANTHER" id="PTHR43881:SF1">
    <property type="entry name" value="GAMMA-GLUTAMYLTRANSPEPTIDASE (AFU_ORTHOLOGUE AFUA_4G13580)"/>
    <property type="match status" value="1"/>
</dbReference>
<accession>A0A4Z0BV89</accession>
<dbReference type="RefSeq" id="WP_135264157.1">
    <property type="nucleotide sequence ID" value="NZ_SMLM01000002.1"/>
</dbReference>
<dbReference type="Proteomes" id="UP000298180">
    <property type="component" value="Unassembled WGS sequence"/>
</dbReference>
<sequence length="526" mass="56119">MNWNFPHPSQRMPLLADNVVATSQPLAAQAGVQALAQGGNVVDAVVAAAAALTIVEPVMNGLGSDAFAMLWDGKELAALNASGRSPQAWTPQRFAGRERMPTEGWDSVTVPGAVSAWIELWRKHGSLPLDRLFAPAIRYATEGFAVSPRVARQWAGQAARLAKQPGFADTFLPQGRAPRAGERFRFPAAAQSLACIAASEGRDFYEGEIAQAIVAHARAHGGALSLDDLASHRPEWVEPLRLGYRGAEVLELPPNGQGISVQIALGILQHFDLSAAVPQATRMHLQIEAMKIAFADVYQWVTEPAAMPMRVQDLLDPAYHAQRARSIDPKRAQPWTARPLPPGNTVYIAAADAQGRLVSYIQSNFQGFGSGVVVPEVGVSLLNRGAGFSLDPSHPNHVAGGKRPFHTTIPAMLVRDGRPLAAFGVVGADMQPQGQVQVASDLLDREANPQAALDAPRWRIAEEDGRIRLEAGLSAAVASELASYGHRVEVADPASIEFGGGQLVLRLGDTWAGASDFRRDGCAAGF</sequence>
<dbReference type="PRINTS" id="PR01210">
    <property type="entry name" value="GGTRANSPTASE"/>
</dbReference>
<organism evidence="1 2">
    <name type="scientific">Ramlibacter henchirensis</name>
    <dbReference type="NCBI Taxonomy" id="204072"/>
    <lineage>
        <taxon>Bacteria</taxon>
        <taxon>Pseudomonadati</taxon>
        <taxon>Pseudomonadota</taxon>
        <taxon>Betaproteobacteria</taxon>
        <taxon>Burkholderiales</taxon>
        <taxon>Comamonadaceae</taxon>
        <taxon>Ramlibacter</taxon>
    </lineage>
</organism>
<dbReference type="EMBL" id="SMLM01000002">
    <property type="protein sequence ID" value="TFZ02632.1"/>
    <property type="molecule type" value="Genomic_DNA"/>
</dbReference>
<dbReference type="Gene3D" id="1.10.246.130">
    <property type="match status" value="1"/>
</dbReference>
<dbReference type="Gene3D" id="3.60.20.40">
    <property type="match status" value="1"/>
</dbReference>
<keyword evidence="2" id="KW-1185">Reference proteome</keyword>
<dbReference type="InterPro" id="IPR043138">
    <property type="entry name" value="GGT_lsub"/>
</dbReference>
<dbReference type="SUPFAM" id="SSF56235">
    <property type="entry name" value="N-terminal nucleophile aminohydrolases (Ntn hydrolases)"/>
    <property type="match status" value="1"/>
</dbReference>
<proteinExistence type="predicted"/>
<keyword evidence="1" id="KW-0808">Transferase</keyword>
<comment type="caution">
    <text evidence="1">The sequence shown here is derived from an EMBL/GenBank/DDBJ whole genome shotgun (WGS) entry which is preliminary data.</text>
</comment>
<evidence type="ECO:0000313" key="2">
    <source>
        <dbReference type="Proteomes" id="UP000298180"/>
    </source>
</evidence>
<evidence type="ECO:0000313" key="1">
    <source>
        <dbReference type="EMBL" id="TFZ02632.1"/>
    </source>
</evidence>
<dbReference type="InterPro" id="IPR052896">
    <property type="entry name" value="GGT-like_enzyme"/>
</dbReference>
<dbReference type="InterPro" id="IPR043137">
    <property type="entry name" value="GGT_ssub_C"/>
</dbReference>
<dbReference type="Pfam" id="PF01019">
    <property type="entry name" value="G_glu_transpept"/>
    <property type="match status" value="1"/>
</dbReference>
<reference evidence="1 2" key="1">
    <citation type="submission" date="2019-03" db="EMBL/GenBank/DDBJ databases">
        <title>Ramlibacter henchirensis DSM 14656, whole genome shotgun sequence.</title>
        <authorList>
            <person name="Zhang X."/>
            <person name="Feng G."/>
            <person name="Zhu H."/>
        </authorList>
    </citation>
    <scope>NUCLEOTIDE SEQUENCE [LARGE SCALE GENOMIC DNA]</scope>
    <source>
        <strain evidence="1 2">DSM 14656</strain>
    </source>
</reference>
<gene>
    <name evidence="1" type="ORF">EZ313_15350</name>
</gene>
<dbReference type="GO" id="GO:0016740">
    <property type="term" value="F:transferase activity"/>
    <property type="evidence" value="ECO:0007669"/>
    <property type="project" value="UniProtKB-KW"/>
</dbReference>
<dbReference type="AlphaFoldDB" id="A0A4Z0BV89"/>
<name>A0A4Z0BV89_9BURK</name>